<reference evidence="4 5" key="1">
    <citation type="submission" date="2023-02" db="EMBL/GenBank/DDBJ databases">
        <title>Evolution of Hrp T3SS in non-pathogenic Pseudomonas fluorescens.</title>
        <authorList>
            <person name="Liao K."/>
            <person name="Wei H."/>
            <person name="Gu Y."/>
        </authorList>
    </citation>
    <scope>NUCLEOTIDE SEQUENCE [LARGE SCALE GENOMIC DNA]</scope>
    <source>
        <strain evidence="4 5">FP1935</strain>
    </source>
</reference>
<name>A0ABY9F1X3_9PSED</name>
<protein>
    <submittedName>
        <fullName evidence="4">DUF805 domain-containing protein</fullName>
    </submittedName>
</protein>
<dbReference type="PROSITE" id="PS50076">
    <property type="entry name" value="DNAJ_2"/>
    <property type="match status" value="1"/>
</dbReference>
<dbReference type="RefSeq" id="WP_305449025.1">
    <property type="nucleotide sequence ID" value="NZ_CP117454.1"/>
</dbReference>
<evidence type="ECO:0000313" key="4">
    <source>
        <dbReference type="EMBL" id="WLG86808.1"/>
    </source>
</evidence>
<sequence length="893" mass="100470">MSCWIRLGIEPTKDQTVIRNAYRARLPEHHPESDPEGFQALREAYESATRFARHEEDEIEDEGTGAPEVPQTLVDFYALLEDPARRFNPEAWQAFVKALDQLPLDAFDDLGWGLFHALANAGSLSYRCANLLAQRMGWEHQLLDLGFEQASKVEQFLQRIKAPDPFDTTLMSGWSEPAQMETLWYARSLDYLFEHRPLHEFEDFANHHTCLPLPTDEVFIKRLLVRFTQAGIGGAGLLQLCVEQQSQAPDDIDWLYLLACQNSLLGLEDQALPCWIRLWLEYRHPKAESCLLELCAKRQPDFLALLIQAFDRLENFRDWSHDLDDVTQEYGSPSQRPETLARWLGVGQLNLQGLASAFVDWRMTGDELPLLALLLGEHADSRLQRLYRHAWALHRGDVWLLQQILDEPHPFDALEGLVLSGFKYQAEQQLCWLNQAPIPLAMKAFLNSRSAEPQLAEELTKGEPHKICRLWLRRLRAYDQSALVRIDQAFDLLDAEADTNLRSLSLLVQLGQRGAVLPDIAQGEAAWQWHAQTVFLLALLEQPERWLTLIDTQCLERLEVNPAHPLSRLQPLLRRLQREQGNCTGLLGWLQGTDPVHGLLVQQLFNVQQALDSAALPGNAQLYTCIESDPDACGEDLLGLMLLWGVLYHDPSLDAEQHRALLQSIAAISCEDDWFEAFRDGLLKGDPVWPPRKVLTDFDVDKLLVYEVLDTLRSLIRYGAAGVPRTKVLQQLQRGKDEAANSVGLRLALTALLSWSERLLLAKSDTRPVPSVAVWRLGTRLGRKAFIGQVLGCVLITPIVALLSGTAVLGIVMLLLSIALLLSAILRRLHDIGRGIPTLLIVACLTPVLPFLPLVLFGFPGDKLPNRYGVPPDSAGEDTLPGGLQATLRRLNG</sequence>
<dbReference type="InterPro" id="IPR008523">
    <property type="entry name" value="DUF805"/>
</dbReference>
<organism evidence="4 5">
    <name type="scientific">Pseudomonas cucumis</name>
    <dbReference type="NCBI Taxonomy" id="2954082"/>
    <lineage>
        <taxon>Bacteria</taxon>
        <taxon>Pseudomonadati</taxon>
        <taxon>Pseudomonadota</taxon>
        <taxon>Gammaproteobacteria</taxon>
        <taxon>Pseudomonadales</taxon>
        <taxon>Pseudomonadaceae</taxon>
        <taxon>Pseudomonas</taxon>
    </lineage>
</organism>
<dbReference type="Pfam" id="PF05656">
    <property type="entry name" value="DUF805"/>
    <property type="match status" value="1"/>
</dbReference>
<evidence type="ECO:0000256" key="2">
    <source>
        <dbReference type="SAM" id="Phobius"/>
    </source>
</evidence>
<dbReference type="SUPFAM" id="SSF46565">
    <property type="entry name" value="Chaperone J-domain"/>
    <property type="match status" value="1"/>
</dbReference>
<feature type="transmembrane region" description="Helical" evidence="2">
    <location>
        <begin position="807"/>
        <end position="826"/>
    </location>
</feature>
<dbReference type="EMBL" id="CP117454">
    <property type="protein sequence ID" value="WLG86808.1"/>
    <property type="molecule type" value="Genomic_DNA"/>
</dbReference>
<proteinExistence type="predicted"/>
<keyword evidence="2" id="KW-1133">Transmembrane helix</keyword>
<feature type="transmembrane region" description="Helical" evidence="2">
    <location>
        <begin position="838"/>
        <end position="859"/>
    </location>
</feature>
<dbReference type="InterPro" id="IPR001623">
    <property type="entry name" value="DnaJ_domain"/>
</dbReference>
<evidence type="ECO:0000313" key="5">
    <source>
        <dbReference type="Proteomes" id="UP001239418"/>
    </source>
</evidence>
<dbReference type="Proteomes" id="UP001239418">
    <property type="component" value="Chromosome"/>
</dbReference>
<keyword evidence="5" id="KW-1185">Reference proteome</keyword>
<gene>
    <name evidence="4" type="ORF">PSH97_09920</name>
</gene>
<evidence type="ECO:0000259" key="3">
    <source>
        <dbReference type="PROSITE" id="PS50076"/>
    </source>
</evidence>
<accession>A0ABY9F1X3</accession>
<dbReference type="CDD" id="cd06257">
    <property type="entry name" value="DnaJ"/>
    <property type="match status" value="1"/>
</dbReference>
<dbReference type="InterPro" id="IPR036869">
    <property type="entry name" value="J_dom_sf"/>
</dbReference>
<evidence type="ECO:0000256" key="1">
    <source>
        <dbReference type="ARBA" id="ARBA00023186"/>
    </source>
</evidence>
<keyword evidence="2" id="KW-0812">Transmembrane</keyword>
<feature type="domain" description="J" evidence="3">
    <location>
        <begin position="2"/>
        <end position="63"/>
    </location>
</feature>
<keyword evidence="2" id="KW-0472">Membrane</keyword>
<keyword evidence="1" id="KW-0143">Chaperone</keyword>